<dbReference type="AlphaFoldDB" id="A0A845V672"/>
<gene>
    <name evidence="3" type="ORF">G3I74_08130</name>
</gene>
<dbReference type="PANTHER" id="PTHR32060">
    <property type="entry name" value="TAIL-SPECIFIC PROTEASE"/>
    <property type="match status" value="1"/>
</dbReference>
<comment type="caution">
    <text evidence="3">The sequence shown here is derived from an EMBL/GenBank/DDBJ whole genome shotgun (WGS) entry which is preliminary data.</text>
</comment>
<dbReference type="GO" id="GO:0008236">
    <property type="term" value="F:serine-type peptidase activity"/>
    <property type="evidence" value="ECO:0007669"/>
    <property type="project" value="InterPro"/>
</dbReference>
<name>A0A845V672_9GAMM</name>
<dbReference type="InterPro" id="IPR005151">
    <property type="entry name" value="Tail-specific_protease"/>
</dbReference>
<keyword evidence="1" id="KW-1133">Transmembrane helix</keyword>
<dbReference type="GO" id="GO:0007165">
    <property type="term" value="P:signal transduction"/>
    <property type="evidence" value="ECO:0007669"/>
    <property type="project" value="TreeGrafter"/>
</dbReference>
<dbReference type="Gene3D" id="3.30.750.44">
    <property type="match status" value="1"/>
</dbReference>
<dbReference type="Proteomes" id="UP000484885">
    <property type="component" value="Unassembled WGS sequence"/>
</dbReference>
<evidence type="ECO:0000256" key="1">
    <source>
        <dbReference type="SAM" id="Phobius"/>
    </source>
</evidence>
<proteinExistence type="predicted"/>
<evidence type="ECO:0000313" key="3">
    <source>
        <dbReference type="EMBL" id="NDY95691.1"/>
    </source>
</evidence>
<dbReference type="PANTHER" id="PTHR32060:SF30">
    <property type="entry name" value="CARBOXY-TERMINAL PROCESSING PROTEASE CTPA"/>
    <property type="match status" value="1"/>
</dbReference>
<reference evidence="3 4" key="1">
    <citation type="submission" date="2020-02" db="EMBL/GenBank/DDBJ databases">
        <authorList>
            <person name="Zhang X.-Y."/>
        </authorList>
    </citation>
    <scope>NUCLEOTIDE SEQUENCE [LARGE SCALE GENOMIC DNA]</scope>
    <source>
        <strain evidence="3 4">C33</strain>
    </source>
</reference>
<keyword evidence="1" id="KW-0472">Membrane</keyword>
<accession>A0A845V672</accession>
<dbReference type="EMBL" id="JAAGSC010000040">
    <property type="protein sequence ID" value="NDY95691.1"/>
    <property type="molecule type" value="Genomic_DNA"/>
</dbReference>
<protein>
    <recommendedName>
        <fullName evidence="2">Tail specific protease domain-containing protein</fullName>
    </recommendedName>
</protein>
<feature type="domain" description="Tail specific protease" evidence="2">
    <location>
        <begin position="394"/>
        <end position="613"/>
    </location>
</feature>
<evidence type="ECO:0000259" key="2">
    <source>
        <dbReference type="SMART" id="SM00245"/>
    </source>
</evidence>
<keyword evidence="1" id="KW-0812">Transmembrane</keyword>
<dbReference type="GO" id="GO:0030288">
    <property type="term" value="C:outer membrane-bounded periplasmic space"/>
    <property type="evidence" value="ECO:0007669"/>
    <property type="project" value="TreeGrafter"/>
</dbReference>
<dbReference type="InterPro" id="IPR029045">
    <property type="entry name" value="ClpP/crotonase-like_dom_sf"/>
</dbReference>
<dbReference type="GO" id="GO:0006508">
    <property type="term" value="P:proteolysis"/>
    <property type="evidence" value="ECO:0007669"/>
    <property type="project" value="InterPro"/>
</dbReference>
<dbReference type="Gene3D" id="3.90.226.10">
    <property type="entry name" value="2-enoyl-CoA Hydratase, Chain A, domain 1"/>
    <property type="match status" value="1"/>
</dbReference>
<dbReference type="Pfam" id="PF03572">
    <property type="entry name" value="Peptidase_S41"/>
    <property type="match status" value="1"/>
</dbReference>
<dbReference type="CDD" id="cd07563">
    <property type="entry name" value="Peptidase_S41_IRBP"/>
    <property type="match status" value="1"/>
</dbReference>
<dbReference type="RefSeq" id="WP_164211083.1">
    <property type="nucleotide sequence ID" value="NZ_JAAGSC010000040.1"/>
</dbReference>
<evidence type="ECO:0000313" key="4">
    <source>
        <dbReference type="Proteomes" id="UP000484885"/>
    </source>
</evidence>
<dbReference type="SUPFAM" id="SSF52096">
    <property type="entry name" value="ClpP/crotonase"/>
    <property type="match status" value="1"/>
</dbReference>
<feature type="transmembrane region" description="Helical" evidence="1">
    <location>
        <begin position="66"/>
        <end position="86"/>
    </location>
</feature>
<dbReference type="SMART" id="SM00245">
    <property type="entry name" value="TSPc"/>
    <property type="match status" value="1"/>
</dbReference>
<organism evidence="3 4">
    <name type="scientific">Wenzhouxiangella limi</name>
    <dbReference type="NCBI Taxonomy" id="2707351"/>
    <lineage>
        <taxon>Bacteria</taxon>
        <taxon>Pseudomonadati</taxon>
        <taxon>Pseudomonadota</taxon>
        <taxon>Gammaproteobacteria</taxon>
        <taxon>Chromatiales</taxon>
        <taxon>Wenzhouxiangellaceae</taxon>
        <taxon>Wenzhouxiangella</taxon>
    </lineage>
</organism>
<dbReference type="GO" id="GO:0004175">
    <property type="term" value="F:endopeptidase activity"/>
    <property type="evidence" value="ECO:0007669"/>
    <property type="project" value="TreeGrafter"/>
</dbReference>
<sequence length="639" mass="71235">MVGWLRKGLKAIILDQGLNLFPARLGIPRAIQVRFPLARAAWMLRPRAACCRVLRGSCRQFEMNKILSRLASYLVMIPLVVISFSAHPKDEGLAMRHYQLVTEIREDQWPVWQDEDATPEDLESALAQLAGALDHLARPEVEELALGNSYLHYRVYNIRRDMLQIEAKMGRPERVVEQLRYLRHFVVAAGDHARLLEELPKSVLDHPDVQRELAAWRALARVAAAESLATPYAEDLPANEKIAGVSRIWAMAREYFVHFDARPELDWDQAYLEAIETVLATDSTADYYRELMRFVARLGDSHSNVYPPEELSEHFYARPPIRTQWIEGRVIVTGVFSDRLRALGLSVGSEIESIDDEAVAAYVRQHVAPFQSASTEQDLKVRKYGYALLAGPSTRSLTLSLRQPDGSLQTIEVERSGYTDVEWPESFQRRQLDGGIEYLSLDSFADGRALEAFDAAWPEIQQASGLILDLRNNGGGSSWPGYRILAYLIDEPAVPAASWTRRNDSVRQAASASVQFHPLSVRPIEPIAEDNYAGPIVLLTGPRTFSAAEDMAMAFAVSQRGVIIGQTTAGSTGQPLMFHLPGGGMARICAKRDTWPDGSPLVGVGVAPDIEIAPNVSDIQAGRDPVMEAAMDWIRERTD</sequence>
<keyword evidence="4" id="KW-1185">Reference proteome</keyword>